<dbReference type="EMBL" id="CP137845">
    <property type="protein sequence ID" value="WPB53942.1"/>
    <property type="molecule type" value="Genomic_DNA"/>
</dbReference>
<keyword evidence="2" id="KW-0472">Membrane</keyword>
<gene>
    <name evidence="3" type="ORF">R9B83_03050</name>
</gene>
<organism evidence="3 4">
    <name type="scientific">Metamycoplasma equirhinis</name>
    <dbReference type="NCBI Taxonomy" id="92402"/>
    <lineage>
        <taxon>Bacteria</taxon>
        <taxon>Bacillati</taxon>
        <taxon>Mycoplasmatota</taxon>
        <taxon>Mycoplasmoidales</taxon>
        <taxon>Metamycoplasmataceae</taxon>
        <taxon>Metamycoplasma</taxon>
    </lineage>
</organism>
<name>A0ABZ0PA95_9BACT</name>
<sequence>MNETSQTILLKEKRIKKQKNYFFTRDYVTLWTIILLVTIFFATISFINVRGITTIHAYTTNILFGLFSILFYGFVFTLSLFKLFKLESGFSVGIFHFHLIKLALWYIAWIILGSMIFYTISLYGTSFNSKNSFSVIYKNWFDHFSSNGIQNKNYLLPNLNTPGIIGTFFFGIFSFIGGKAGLAIGFIISIIIFALISSLFFVKNKAFLKLVFWKKQFSNPKIENSTNKSNNVMFEQTSFKKPNKTANLSGQIINKINELNSKKTSINNESIYAKPLVNDLDDFNELTINKTQNISVTNKEENLENIKNIEIDTNPFGDTGTFDLKQPLENNNTQKIEANDESFDPFGENEFEENSKKEDKNSKFSIAENENDFF</sequence>
<feature type="transmembrane region" description="Helical" evidence="2">
    <location>
        <begin position="154"/>
        <end position="176"/>
    </location>
</feature>
<dbReference type="GeneID" id="94493855"/>
<keyword evidence="2" id="KW-0812">Transmembrane</keyword>
<keyword evidence="4" id="KW-1185">Reference proteome</keyword>
<dbReference type="RefSeq" id="WP_140031244.1">
    <property type="nucleotide sequence ID" value="NZ_CP137845.1"/>
</dbReference>
<feature type="region of interest" description="Disordered" evidence="1">
    <location>
        <begin position="333"/>
        <end position="374"/>
    </location>
</feature>
<feature type="transmembrane region" description="Helical" evidence="2">
    <location>
        <begin position="61"/>
        <end position="84"/>
    </location>
</feature>
<dbReference type="Proteomes" id="UP001303601">
    <property type="component" value="Chromosome"/>
</dbReference>
<feature type="transmembrane region" description="Helical" evidence="2">
    <location>
        <begin position="104"/>
        <end position="124"/>
    </location>
</feature>
<accession>A0ABZ0PA95</accession>
<feature type="compositionally biased region" description="Basic and acidic residues" evidence="1">
    <location>
        <begin position="353"/>
        <end position="362"/>
    </location>
</feature>
<evidence type="ECO:0000313" key="4">
    <source>
        <dbReference type="Proteomes" id="UP001303601"/>
    </source>
</evidence>
<feature type="transmembrane region" description="Helical" evidence="2">
    <location>
        <begin position="28"/>
        <end position="49"/>
    </location>
</feature>
<reference evidence="3" key="1">
    <citation type="submission" date="2023-11" db="EMBL/GenBank/DDBJ databases">
        <title>Completed genome sequence of Mycoplasma equirhinis type strain M432/72.</title>
        <authorList>
            <person name="Spergser J."/>
        </authorList>
    </citation>
    <scope>NUCLEOTIDE SEQUENCE [LARGE SCALE GENOMIC DNA]</scope>
    <source>
        <strain evidence="3">M432/72</strain>
    </source>
</reference>
<evidence type="ECO:0000256" key="2">
    <source>
        <dbReference type="SAM" id="Phobius"/>
    </source>
</evidence>
<feature type="transmembrane region" description="Helical" evidence="2">
    <location>
        <begin position="182"/>
        <end position="202"/>
    </location>
</feature>
<evidence type="ECO:0000313" key="3">
    <source>
        <dbReference type="EMBL" id="WPB53942.1"/>
    </source>
</evidence>
<protein>
    <recommendedName>
        <fullName evidence="5">Cell division protein FtsK</fullName>
    </recommendedName>
</protein>
<keyword evidence="2" id="KW-1133">Transmembrane helix</keyword>
<proteinExistence type="predicted"/>
<feature type="compositionally biased region" description="Acidic residues" evidence="1">
    <location>
        <begin position="339"/>
        <end position="352"/>
    </location>
</feature>
<evidence type="ECO:0008006" key="5">
    <source>
        <dbReference type="Google" id="ProtNLM"/>
    </source>
</evidence>
<evidence type="ECO:0000256" key="1">
    <source>
        <dbReference type="SAM" id="MobiDB-lite"/>
    </source>
</evidence>